<dbReference type="PANTHER" id="PTHR16631">
    <property type="entry name" value="GLUCAN 1,3-BETA-GLUCOSIDASE"/>
    <property type="match status" value="1"/>
</dbReference>
<dbReference type="KEGG" id="trg:TRUGW13939_02284"/>
<reference evidence="18" key="1">
    <citation type="submission" date="2020-06" db="EMBL/GenBank/DDBJ databases">
        <title>A chromosome-scale genome assembly of Talaromyces rugulosus W13939.</title>
        <authorList>
            <person name="Wang B."/>
            <person name="Guo L."/>
            <person name="Ye K."/>
            <person name="Wang L."/>
        </authorList>
    </citation>
    <scope>NUCLEOTIDE SEQUENCE [LARGE SCALE GENOMIC DNA]</scope>
    <source>
        <strain evidence="18">W13939</strain>
    </source>
</reference>
<dbReference type="GO" id="GO:0005576">
    <property type="term" value="C:extracellular region"/>
    <property type="evidence" value="ECO:0007669"/>
    <property type="project" value="TreeGrafter"/>
</dbReference>
<evidence type="ECO:0000256" key="13">
    <source>
        <dbReference type="ARBA" id="ARBA00041516"/>
    </source>
</evidence>
<dbReference type="InterPro" id="IPR007110">
    <property type="entry name" value="Ig-like_dom"/>
</dbReference>
<feature type="region of interest" description="Disordered" evidence="15">
    <location>
        <begin position="154"/>
        <end position="173"/>
    </location>
</feature>
<evidence type="ECO:0000313" key="18">
    <source>
        <dbReference type="Proteomes" id="UP000509510"/>
    </source>
</evidence>
<evidence type="ECO:0000256" key="3">
    <source>
        <dbReference type="ARBA" id="ARBA00008773"/>
    </source>
</evidence>
<evidence type="ECO:0000256" key="7">
    <source>
        <dbReference type="ARBA" id="ARBA00022729"/>
    </source>
</evidence>
<feature type="region of interest" description="Disordered" evidence="15">
    <location>
        <begin position="182"/>
        <end position="221"/>
    </location>
</feature>
<sequence length="670" mass="70096">MTTNNTPQYDSMANYTVNHWVRPTPANQGTRRSAAGRGLFSGLQDVKHYNVEEGWAKRQVVEAPEQKKAEGFWAWWFGNRMSSELFEDKVAGKVTSGALLTAAAALMGSAMASDHRRHGHEAFHHRRDLETPASTCGCTTSVITYWGSPTIIPFSAPPTPSPEPTTTSTTTTTLHSTSYATVTVEASSSAPPPPPPSPTSTTSIAPPPPALPTPSTTVFPSTGTWTIPATTITITSETYVCGATSTTVPSGTHTVGGVTTVVETSTTIVCPYATTSPSGTTVTDVIETTTYICPTPGTYTIAPITTVVPASTTIVWPTPSTITTGTYTQPEQTVVVTETSFTYTCPAATGLPTSSSAPPPAPVQTTTSAAPPPPPVSTTSTSASVAPSPSSTGGSSPGGSSLGQVPDYAITYTGYNSDSGSCLDASQVKSDLQKIKGNGFHAVRLYSTDCNQLETVASQAIELGLKAILGVFISSEGISSGTSQVEDIVSWGTSNGWKNIEFIVLDNEAIMDSYCTASELASFVTSAKATIKAAGYEGAFTISEPLNEWQQYGETFCEVVDFASSNIQAFFNGAVTAEQAGSFVAEEVALLKKICPKSDVVFVGESGWPTAGDSNGVAIPGASEQKAAMDAIRKECGTFTAQFSYSSDKWKSPGSYGVEQFWGLADMLTL</sequence>
<evidence type="ECO:0000256" key="6">
    <source>
        <dbReference type="ARBA" id="ARBA00022525"/>
    </source>
</evidence>
<dbReference type="EC" id="3.2.1.21" evidence="4"/>
<keyword evidence="18" id="KW-1185">Reference proteome</keyword>
<evidence type="ECO:0000256" key="15">
    <source>
        <dbReference type="SAM" id="MobiDB-lite"/>
    </source>
</evidence>
<evidence type="ECO:0000256" key="12">
    <source>
        <dbReference type="ARBA" id="ARBA00041495"/>
    </source>
</evidence>
<protein>
    <recommendedName>
        <fullName evidence="11">Probable beta-glucosidase btgE</fullName>
        <ecNumber evidence="4">3.2.1.21</ecNumber>
    </recommendedName>
    <alternativeName>
        <fullName evidence="12">Beta-D-glucoside glucohydrolase btgE</fullName>
    </alternativeName>
    <alternativeName>
        <fullName evidence="14">Cellobiase btgE</fullName>
    </alternativeName>
    <alternativeName>
        <fullName evidence="13">Gentiobiase btgE</fullName>
    </alternativeName>
</protein>
<evidence type="ECO:0000256" key="8">
    <source>
        <dbReference type="ARBA" id="ARBA00022801"/>
    </source>
</evidence>
<dbReference type="InterPro" id="IPR017853">
    <property type="entry name" value="GH"/>
</dbReference>
<keyword evidence="7" id="KW-0732">Signal</keyword>
<evidence type="ECO:0000256" key="4">
    <source>
        <dbReference type="ARBA" id="ARBA00012744"/>
    </source>
</evidence>
<keyword evidence="8" id="KW-0378">Hydrolase</keyword>
<dbReference type="OrthoDB" id="4082933at2759"/>
<comment type="function">
    <text evidence="10">Beta-glucosidases are one of a number of cellulolytic enzymes involved in the degradation of cellulosic biomass. Catalyzes the last step releasing glucose from the inhibitory cellobiose.</text>
</comment>
<comment type="similarity">
    <text evidence="3">Belongs to the glycosyl hydrolase 17 family.</text>
</comment>
<dbReference type="SUPFAM" id="SSF51445">
    <property type="entry name" value="(Trans)glycosidases"/>
    <property type="match status" value="1"/>
</dbReference>
<dbReference type="EMBL" id="CP055898">
    <property type="protein sequence ID" value="QKX55192.1"/>
    <property type="molecule type" value="Genomic_DNA"/>
</dbReference>
<evidence type="ECO:0000313" key="17">
    <source>
        <dbReference type="EMBL" id="QKX55192.1"/>
    </source>
</evidence>
<evidence type="ECO:0000256" key="10">
    <source>
        <dbReference type="ARBA" id="ARBA00024983"/>
    </source>
</evidence>
<accession>A0A7H8QMY9</accession>
<keyword evidence="9" id="KW-0326">Glycosidase</keyword>
<dbReference type="Gene3D" id="3.20.20.80">
    <property type="entry name" value="Glycosidases"/>
    <property type="match status" value="1"/>
</dbReference>
<proteinExistence type="inferred from homology"/>
<feature type="domain" description="Ig-like" evidence="16">
    <location>
        <begin position="271"/>
        <end position="364"/>
    </location>
</feature>
<dbReference type="PROSITE" id="PS50835">
    <property type="entry name" value="IG_LIKE"/>
    <property type="match status" value="1"/>
</dbReference>
<evidence type="ECO:0000259" key="16">
    <source>
        <dbReference type="PROSITE" id="PS50835"/>
    </source>
</evidence>
<evidence type="ECO:0000256" key="9">
    <source>
        <dbReference type="ARBA" id="ARBA00023295"/>
    </source>
</evidence>
<dbReference type="GO" id="GO:0009277">
    <property type="term" value="C:fungal-type cell wall"/>
    <property type="evidence" value="ECO:0007669"/>
    <property type="project" value="TreeGrafter"/>
</dbReference>
<feature type="region of interest" description="Disordered" evidence="15">
    <location>
        <begin position="350"/>
        <end position="402"/>
    </location>
</feature>
<dbReference type="InterPro" id="IPR050732">
    <property type="entry name" value="Beta-glucan_modifiers"/>
</dbReference>
<dbReference type="GO" id="GO:0042973">
    <property type="term" value="F:glucan endo-1,3-beta-D-glucosidase activity"/>
    <property type="evidence" value="ECO:0007669"/>
    <property type="project" value="TreeGrafter"/>
</dbReference>
<name>A0A7H8QMY9_TALRU</name>
<evidence type="ECO:0000256" key="2">
    <source>
        <dbReference type="ARBA" id="ARBA00004191"/>
    </source>
</evidence>
<feature type="compositionally biased region" description="Low complexity" evidence="15">
    <location>
        <begin position="377"/>
        <end position="394"/>
    </location>
</feature>
<dbReference type="GO" id="GO:0071555">
    <property type="term" value="P:cell wall organization"/>
    <property type="evidence" value="ECO:0007669"/>
    <property type="project" value="TreeGrafter"/>
</dbReference>
<dbReference type="Proteomes" id="UP000509510">
    <property type="component" value="Chromosome I"/>
</dbReference>
<comment type="subcellular location">
    <subcellularLocation>
        <location evidence="2">Secreted</location>
        <location evidence="2">Cell wall</location>
    </subcellularLocation>
</comment>
<evidence type="ECO:0000256" key="1">
    <source>
        <dbReference type="ARBA" id="ARBA00000448"/>
    </source>
</evidence>
<evidence type="ECO:0000256" key="5">
    <source>
        <dbReference type="ARBA" id="ARBA00022512"/>
    </source>
</evidence>
<keyword evidence="6" id="KW-0964">Secreted</keyword>
<keyword evidence="5" id="KW-0134">Cell wall</keyword>
<dbReference type="GO" id="GO:0009986">
    <property type="term" value="C:cell surface"/>
    <property type="evidence" value="ECO:0007669"/>
    <property type="project" value="TreeGrafter"/>
</dbReference>
<gene>
    <name evidence="17" type="ORF">TRUGW13939_02284</name>
</gene>
<organism evidence="17 18">
    <name type="scientific">Talaromyces rugulosus</name>
    <name type="common">Penicillium rugulosum</name>
    <dbReference type="NCBI Taxonomy" id="121627"/>
    <lineage>
        <taxon>Eukaryota</taxon>
        <taxon>Fungi</taxon>
        <taxon>Dikarya</taxon>
        <taxon>Ascomycota</taxon>
        <taxon>Pezizomycotina</taxon>
        <taxon>Eurotiomycetes</taxon>
        <taxon>Eurotiomycetidae</taxon>
        <taxon>Eurotiales</taxon>
        <taxon>Trichocomaceae</taxon>
        <taxon>Talaromyces</taxon>
        <taxon>Talaromyces sect. Islandici</taxon>
    </lineage>
</organism>
<comment type="catalytic activity">
    <reaction evidence="1">
        <text>Hydrolysis of terminal, non-reducing beta-D-glucosyl residues with release of beta-D-glucose.</text>
        <dbReference type="EC" id="3.2.1.21"/>
    </reaction>
</comment>
<dbReference type="RefSeq" id="XP_035341371.1">
    <property type="nucleotide sequence ID" value="XM_035485478.1"/>
</dbReference>
<dbReference type="PANTHER" id="PTHR16631:SF24">
    <property type="entry name" value="FAMILY 17 GLUCOSIDASE SCW11-RELATED"/>
    <property type="match status" value="1"/>
</dbReference>
<dbReference type="GeneID" id="55989793"/>
<dbReference type="AlphaFoldDB" id="A0A7H8QMY9"/>
<evidence type="ECO:0000256" key="11">
    <source>
        <dbReference type="ARBA" id="ARBA00039284"/>
    </source>
</evidence>
<evidence type="ECO:0000256" key="14">
    <source>
        <dbReference type="ARBA" id="ARBA00042762"/>
    </source>
</evidence>
<feature type="compositionally biased region" description="Low complexity" evidence="15">
    <location>
        <begin position="164"/>
        <end position="173"/>
    </location>
</feature>